<dbReference type="Proteomes" id="UP000789739">
    <property type="component" value="Unassembled WGS sequence"/>
</dbReference>
<dbReference type="EMBL" id="CAJVPI010004586">
    <property type="protein sequence ID" value="CAG8668758.1"/>
    <property type="molecule type" value="Genomic_DNA"/>
</dbReference>
<keyword evidence="3" id="KW-1185">Reference proteome</keyword>
<proteinExistence type="predicted"/>
<evidence type="ECO:0000256" key="1">
    <source>
        <dbReference type="SAM" id="MobiDB-lite"/>
    </source>
</evidence>
<accession>A0A9N9H9A2</accession>
<comment type="caution">
    <text evidence="2">The sequence shown here is derived from an EMBL/GenBank/DDBJ whole genome shotgun (WGS) entry which is preliminary data.</text>
</comment>
<feature type="region of interest" description="Disordered" evidence="1">
    <location>
        <begin position="248"/>
        <end position="277"/>
    </location>
</feature>
<feature type="compositionally biased region" description="Low complexity" evidence="1">
    <location>
        <begin position="16"/>
        <end position="31"/>
    </location>
</feature>
<name>A0A9N9H9A2_9GLOM</name>
<reference evidence="2" key="1">
    <citation type="submission" date="2021-06" db="EMBL/GenBank/DDBJ databases">
        <authorList>
            <person name="Kallberg Y."/>
            <person name="Tangrot J."/>
            <person name="Rosling A."/>
        </authorList>
    </citation>
    <scope>NUCLEOTIDE SEQUENCE</scope>
    <source>
        <strain evidence="2">BR232B</strain>
    </source>
</reference>
<protein>
    <submittedName>
        <fullName evidence="2">6670_t:CDS:1</fullName>
    </submittedName>
</protein>
<sequence length="400" mass="44131">MLNKNKQKASANATQPSNKGPNPKKPSPFSFANTECKLSYDAQVSNREVPKTDLINSLFFDLRNLQVTEEQLFEAIQDDIMGVAYRQESGFLEVTLTDQEAIKKYLTEGLTIADTPIIPLPPRNLNPRTLRIKLANVPMHLSKTRLEQDIKSYWGQFACIKAIAPYTYKGTAILTRRWDLIVQLKPEANALEAPVVWEYQESKVLATWRGAPASCLSCKSAGHYSSACPTFPPKRKTTETLKKMINKQVTSPPETNIPNEGATNKAPVASSSKTPIASTNKVTTTYGATNTPPVAPQQFHTPPTQLMSYASVTAAGSPIPQAQRQMHPGIQSQFEPLATTASRDLYTGNSLDQEMGGPYYGHEYSPNQDLTDITTSPFAGDDEQMANQYLPPDNDEEMAL</sequence>
<feature type="region of interest" description="Disordered" evidence="1">
    <location>
        <begin position="348"/>
        <end position="400"/>
    </location>
</feature>
<gene>
    <name evidence="2" type="ORF">PBRASI_LOCUS11187</name>
</gene>
<evidence type="ECO:0000313" key="3">
    <source>
        <dbReference type="Proteomes" id="UP000789739"/>
    </source>
</evidence>
<feature type="region of interest" description="Disordered" evidence="1">
    <location>
        <begin position="1"/>
        <end position="31"/>
    </location>
</feature>
<evidence type="ECO:0000313" key="2">
    <source>
        <dbReference type="EMBL" id="CAG8668758.1"/>
    </source>
</evidence>
<dbReference type="AlphaFoldDB" id="A0A9N9H9A2"/>
<feature type="compositionally biased region" description="Polar residues" evidence="1">
    <location>
        <begin position="365"/>
        <end position="377"/>
    </location>
</feature>
<feature type="compositionally biased region" description="Polar residues" evidence="1">
    <location>
        <begin position="248"/>
        <end position="262"/>
    </location>
</feature>
<organism evidence="2 3">
    <name type="scientific">Paraglomus brasilianum</name>
    <dbReference type="NCBI Taxonomy" id="144538"/>
    <lineage>
        <taxon>Eukaryota</taxon>
        <taxon>Fungi</taxon>
        <taxon>Fungi incertae sedis</taxon>
        <taxon>Mucoromycota</taxon>
        <taxon>Glomeromycotina</taxon>
        <taxon>Glomeromycetes</taxon>
        <taxon>Paraglomerales</taxon>
        <taxon>Paraglomeraceae</taxon>
        <taxon>Paraglomus</taxon>
    </lineage>
</organism>